<protein>
    <submittedName>
        <fullName evidence="1">Sugar ABC transporter substrate-binding protein</fullName>
    </submittedName>
</protein>
<dbReference type="PROSITE" id="PS51257">
    <property type="entry name" value="PROKAR_LIPOPROTEIN"/>
    <property type="match status" value="1"/>
</dbReference>
<name>A0ABQ1EXF7_9BACL</name>
<dbReference type="RefSeq" id="WP_189014837.1">
    <property type="nucleotide sequence ID" value="NZ_BMHE01000024.1"/>
</dbReference>
<dbReference type="InterPro" id="IPR006059">
    <property type="entry name" value="SBP"/>
</dbReference>
<sequence>MQAKKAVHVAIYTTLISSMALSGCSSTKSDEPAATLAAKATEQSKSLVKKTKITFNIKPDDGAAQEQKDLINNQIKAINDKLSDVEIEATFYRYTPETFIPRVEAKKVDTMTFMYATETRPLAAKGLLKPLDAYLDKVPELKKALNMDIVKQISVGGDGKAYSIPIKGNVQMLLYNRARFTEAGLDPNKPPKTWDELVEYAKKLTDPAKNKYGIQINGADAEAAWKFQNYVFQAGGDMEALKDGAWKSSFNSDQGVQALQFMKDLKWKHKVAHPNVLTNQDESMRLLATGEAGMVLGDYWVVSQAVNQYGGKIKDIGIALLPTGPGGNAGWLMGGSIAAFPNYATDEEVIAGLKVIYELYYKLDRDTVDKDYFAQVKGREVVGVPRVYMFQSDSEAASIVKEAVKKYAVVPEGNIKFDPFADLAKGLKQEPPQEAQLLYKKVSVAIQKVLTDENADPKQELDKAAVEVDKVLDRNVNKK</sequence>
<reference evidence="2" key="1">
    <citation type="journal article" date="2019" name="Int. J. Syst. Evol. Microbiol.">
        <title>The Global Catalogue of Microorganisms (GCM) 10K type strain sequencing project: providing services to taxonomists for standard genome sequencing and annotation.</title>
        <authorList>
            <consortium name="The Broad Institute Genomics Platform"/>
            <consortium name="The Broad Institute Genome Sequencing Center for Infectious Disease"/>
            <person name="Wu L."/>
            <person name="Ma J."/>
        </authorList>
    </citation>
    <scope>NUCLEOTIDE SEQUENCE [LARGE SCALE GENOMIC DNA]</scope>
    <source>
        <strain evidence="2">CGMCC 1.15043</strain>
    </source>
</reference>
<dbReference type="Gene3D" id="3.40.190.10">
    <property type="entry name" value="Periplasmic binding protein-like II"/>
    <property type="match status" value="1"/>
</dbReference>
<keyword evidence="2" id="KW-1185">Reference proteome</keyword>
<evidence type="ECO:0000313" key="1">
    <source>
        <dbReference type="EMBL" id="GFZ91867.1"/>
    </source>
</evidence>
<dbReference type="PANTHER" id="PTHR43649">
    <property type="entry name" value="ARABINOSE-BINDING PROTEIN-RELATED"/>
    <property type="match status" value="1"/>
</dbReference>
<organism evidence="1 2">
    <name type="scientific">Paenibacillus marchantiophytorum</name>
    <dbReference type="NCBI Taxonomy" id="1619310"/>
    <lineage>
        <taxon>Bacteria</taxon>
        <taxon>Bacillati</taxon>
        <taxon>Bacillota</taxon>
        <taxon>Bacilli</taxon>
        <taxon>Bacillales</taxon>
        <taxon>Paenibacillaceae</taxon>
        <taxon>Paenibacillus</taxon>
    </lineage>
</organism>
<evidence type="ECO:0000313" key="2">
    <source>
        <dbReference type="Proteomes" id="UP000615455"/>
    </source>
</evidence>
<dbReference type="EMBL" id="BMHE01000024">
    <property type="protein sequence ID" value="GFZ91867.1"/>
    <property type="molecule type" value="Genomic_DNA"/>
</dbReference>
<dbReference type="Proteomes" id="UP000615455">
    <property type="component" value="Unassembled WGS sequence"/>
</dbReference>
<dbReference type="Pfam" id="PF01547">
    <property type="entry name" value="SBP_bac_1"/>
    <property type="match status" value="1"/>
</dbReference>
<gene>
    <name evidence="1" type="ORF">GCM10008018_42730</name>
</gene>
<proteinExistence type="predicted"/>
<comment type="caution">
    <text evidence="1">The sequence shown here is derived from an EMBL/GenBank/DDBJ whole genome shotgun (WGS) entry which is preliminary data.</text>
</comment>
<dbReference type="InterPro" id="IPR050490">
    <property type="entry name" value="Bact_solute-bd_prot1"/>
</dbReference>
<dbReference type="PANTHER" id="PTHR43649:SF16">
    <property type="entry name" value="SUGAR-BINDING LIPOPROTEIN"/>
    <property type="match status" value="1"/>
</dbReference>
<dbReference type="SUPFAM" id="SSF53850">
    <property type="entry name" value="Periplasmic binding protein-like II"/>
    <property type="match status" value="1"/>
</dbReference>
<accession>A0ABQ1EXF7</accession>